<gene>
    <name evidence="1" type="ORF">GHC57_13115</name>
</gene>
<dbReference type="InterPro" id="IPR008551">
    <property type="entry name" value="TANGO2"/>
</dbReference>
<organism evidence="1 2">
    <name type="scientific">Roseospira navarrensis</name>
    <dbReference type="NCBI Taxonomy" id="140058"/>
    <lineage>
        <taxon>Bacteria</taxon>
        <taxon>Pseudomonadati</taxon>
        <taxon>Pseudomonadota</taxon>
        <taxon>Alphaproteobacteria</taxon>
        <taxon>Rhodospirillales</taxon>
        <taxon>Rhodospirillaceae</taxon>
        <taxon>Roseospira</taxon>
    </lineage>
</organism>
<comment type="caution">
    <text evidence="1">The sequence shown here is derived from an EMBL/GenBank/DDBJ whole genome shotgun (WGS) entry which is preliminary data.</text>
</comment>
<name>A0A7X1ZF71_9PROT</name>
<reference evidence="1 2" key="1">
    <citation type="submission" date="2019-10" db="EMBL/GenBank/DDBJ databases">
        <title>Draft whole-genome sequence of the purple nonsulfur photosynthetic bacterium Roseospira navarrensis DSM 15114.</title>
        <authorList>
            <person name="Kyndt J.A."/>
            <person name="Meyer T.E."/>
        </authorList>
    </citation>
    <scope>NUCLEOTIDE SEQUENCE [LARGE SCALE GENOMIC DNA]</scope>
    <source>
        <strain evidence="1 2">DSM 15114</strain>
    </source>
</reference>
<dbReference type="PANTHER" id="PTHR17985:SF8">
    <property type="entry name" value="TRANSPORT AND GOLGI ORGANIZATION PROTEIN 2 HOMOLOG"/>
    <property type="match status" value="1"/>
</dbReference>
<dbReference type="OrthoDB" id="4380123at2"/>
<sequence length="252" mass="27181">MCTLILLRRPDHPWPLVIAANRDEMRDRPWTAPGRHWPDRPEVVAGLDDLAGGSWLGLNDHGVVAALLNRKGTLGPQAGKRSRGELVLEALDHADAVDAAEALGHLNPEAYRPFNLIVADTRDAFWIRVAEDGRVGVEPLPEGLSMVTAGDLNDIRDARIAANLDRWRAAPWPDPDLPGDDGWEAWTRLQGLGPDPDAATPGAGMCFAYDSGFGTVCASQIAVPAPALDPRPPVLRFAAGPPDRTPFRPLEG</sequence>
<dbReference type="PANTHER" id="PTHR17985">
    <property type="entry name" value="SER/THR-RICH PROTEIN T10 IN DGCR REGION"/>
    <property type="match status" value="1"/>
</dbReference>
<dbReference type="AlphaFoldDB" id="A0A7X1ZF71"/>
<proteinExistence type="predicted"/>
<evidence type="ECO:0000313" key="1">
    <source>
        <dbReference type="EMBL" id="MQX37460.1"/>
    </source>
</evidence>
<dbReference type="Gene3D" id="3.60.60.10">
    <property type="entry name" value="Penicillin V Acylase, Chain A"/>
    <property type="match status" value="1"/>
</dbReference>
<evidence type="ECO:0000313" key="2">
    <source>
        <dbReference type="Proteomes" id="UP000434582"/>
    </source>
</evidence>
<dbReference type="EMBL" id="WIVE01000043">
    <property type="protein sequence ID" value="MQX37460.1"/>
    <property type="molecule type" value="Genomic_DNA"/>
</dbReference>
<dbReference type="RefSeq" id="WP_153344954.1">
    <property type="nucleotide sequence ID" value="NZ_WIVE01000043.1"/>
</dbReference>
<dbReference type="Pfam" id="PF05742">
    <property type="entry name" value="TANGO2"/>
    <property type="match status" value="1"/>
</dbReference>
<accession>A0A7X1ZF71</accession>
<keyword evidence="2" id="KW-1185">Reference proteome</keyword>
<dbReference type="Proteomes" id="UP000434582">
    <property type="component" value="Unassembled WGS sequence"/>
</dbReference>
<evidence type="ECO:0008006" key="3">
    <source>
        <dbReference type="Google" id="ProtNLM"/>
    </source>
</evidence>
<protein>
    <recommendedName>
        <fullName evidence="3">NRDE family protein</fullName>
    </recommendedName>
</protein>